<evidence type="ECO:0000256" key="12">
    <source>
        <dbReference type="ARBA" id="ARBA00025712"/>
    </source>
</evidence>
<evidence type="ECO:0000256" key="14">
    <source>
        <dbReference type="ARBA" id="ARBA00026095"/>
    </source>
</evidence>
<accession>A0AA36JFB9</accession>
<dbReference type="Pfam" id="PF00355">
    <property type="entry name" value="Rieske"/>
    <property type="match status" value="1"/>
</dbReference>
<keyword evidence="8" id="KW-0560">Oxidoreductase</keyword>
<evidence type="ECO:0000256" key="11">
    <source>
        <dbReference type="ARBA" id="ARBA00023136"/>
    </source>
</evidence>
<dbReference type="Gene3D" id="2.102.10.10">
    <property type="entry name" value="Rieske [2Fe-2S] iron-sulphur domain"/>
    <property type="match status" value="1"/>
</dbReference>
<comment type="catalytic activity">
    <reaction evidence="15">
        <text>cholesterol + NADH + O2 + H(+) = 7-dehydrocholesterol + NAD(+) + 2 H2O</text>
        <dbReference type="Rhea" id="RHEA:51644"/>
        <dbReference type="ChEBI" id="CHEBI:15377"/>
        <dbReference type="ChEBI" id="CHEBI:15378"/>
        <dbReference type="ChEBI" id="CHEBI:15379"/>
        <dbReference type="ChEBI" id="CHEBI:16113"/>
        <dbReference type="ChEBI" id="CHEBI:17759"/>
        <dbReference type="ChEBI" id="CHEBI:57540"/>
        <dbReference type="ChEBI" id="CHEBI:57945"/>
        <dbReference type="EC" id="1.14.19.21"/>
    </reaction>
    <physiologicalReaction direction="left-to-right" evidence="15">
        <dbReference type="Rhea" id="RHEA:51645"/>
    </physiologicalReaction>
</comment>
<keyword evidence="10" id="KW-0411">Iron-sulfur</keyword>
<evidence type="ECO:0000256" key="2">
    <source>
        <dbReference type="ARBA" id="ARBA00004370"/>
    </source>
</evidence>
<comment type="pathway">
    <text evidence="3">Hormone biosynthesis.</text>
</comment>
<name>A0AA36JFB9_9DINO</name>
<evidence type="ECO:0000313" key="18">
    <source>
        <dbReference type="EMBL" id="CAJ1404026.1"/>
    </source>
</evidence>
<evidence type="ECO:0000256" key="6">
    <source>
        <dbReference type="ARBA" id="ARBA00022723"/>
    </source>
</evidence>
<dbReference type="AlphaFoldDB" id="A0AA36JFB9"/>
<feature type="domain" description="Rieske" evidence="17">
    <location>
        <begin position="106"/>
        <end position="211"/>
    </location>
</feature>
<dbReference type="InterPro" id="IPR036922">
    <property type="entry name" value="Rieske_2Fe-2S_sf"/>
</dbReference>
<dbReference type="PANTHER" id="PTHR21266">
    <property type="entry name" value="IRON-SULFUR DOMAIN CONTAINING PROTEIN"/>
    <property type="match status" value="1"/>
</dbReference>
<dbReference type="GO" id="GO:0005737">
    <property type="term" value="C:cytoplasm"/>
    <property type="evidence" value="ECO:0007669"/>
    <property type="project" value="TreeGrafter"/>
</dbReference>
<dbReference type="InterPro" id="IPR017941">
    <property type="entry name" value="Rieske_2Fe-2S"/>
</dbReference>
<dbReference type="Proteomes" id="UP001178507">
    <property type="component" value="Unassembled WGS sequence"/>
</dbReference>
<dbReference type="GO" id="GO:0051537">
    <property type="term" value="F:2 iron, 2 sulfur cluster binding"/>
    <property type="evidence" value="ECO:0007669"/>
    <property type="project" value="UniProtKB-KW"/>
</dbReference>
<evidence type="ECO:0000256" key="9">
    <source>
        <dbReference type="ARBA" id="ARBA00023004"/>
    </source>
</evidence>
<gene>
    <name evidence="18" type="ORF">EVOR1521_LOCUS26565</name>
</gene>
<dbReference type="Gene3D" id="3.90.380.10">
    <property type="entry name" value="Naphthalene 1,2-dioxygenase Alpha Subunit, Chain A, domain 1"/>
    <property type="match status" value="1"/>
</dbReference>
<dbReference type="GO" id="GO:0046872">
    <property type="term" value="F:metal ion binding"/>
    <property type="evidence" value="ECO:0007669"/>
    <property type="project" value="UniProtKB-KW"/>
</dbReference>
<dbReference type="PROSITE" id="PS51296">
    <property type="entry name" value="RIESKE"/>
    <property type="match status" value="1"/>
</dbReference>
<dbReference type="PANTHER" id="PTHR21266:SF32">
    <property type="entry name" value="CHOLESTEROL 7-DESATURASE NVD"/>
    <property type="match status" value="1"/>
</dbReference>
<evidence type="ECO:0000313" key="19">
    <source>
        <dbReference type="Proteomes" id="UP001178507"/>
    </source>
</evidence>
<comment type="catalytic activity">
    <reaction evidence="16">
        <text>cholesterol + NADPH + O2 + H(+) = 7-dehydrocholesterol + NADP(+) + 2 H2O</text>
        <dbReference type="Rhea" id="RHEA:45024"/>
        <dbReference type="ChEBI" id="CHEBI:15377"/>
        <dbReference type="ChEBI" id="CHEBI:15378"/>
        <dbReference type="ChEBI" id="CHEBI:15379"/>
        <dbReference type="ChEBI" id="CHEBI:16113"/>
        <dbReference type="ChEBI" id="CHEBI:17759"/>
        <dbReference type="ChEBI" id="CHEBI:57783"/>
        <dbReference type="ChEBI" id="CHEBI:58349"/>
        <dbReference type="EC" id="1.14.19.21"/>
    </reaction>
    <physiologicalReaction direction="left-to-right" evidence="16">
        <dbReference type="Rhea" id="RHEA:45025"/>
    </physiologicalReaction>
</comment>
<dbReference type="Pfam" id="PF19298">
    <property type="entry name" value="KshA_C"/>
    <property type="match status" value="2"/>
</dbReference>
<dbReference type="EMBL" id="CAUJNA010003520">
    <property type="protein sequence ID" value="CAJ1404026.1"/>
    <property type="molecule type" value="Genomic_DNA"/>
</dbReference>
<evidence type="ECO:0000256" key="7">
    <source>
        <dbReference type="ARBA" id="ARBA00022989"/>
    </source>
</evidence>
<protein>
    <recommendedName>
        <fullName evidence="14">cholesterol 7-desaturase</fullName>
        <ecNumber evidence="14">1.14.19.21</ecNumber>
    </recommendedName>
</protein>
<dbReference type="EC" id="1.14.19.21" evidence="14"/>
<evidence type="ECO:0000256" key="4">
    <source>
        <dbReference type="ARBA" id="ARBA00022692"/>
    </source>
</evidence>
<sequence>MGDWHGAWCLATASFLGLLSLQLEWQETADLRHSALALCFRHGALLLRRERVRTASLLAAAFLAGLYQLALLPVRRRTKDYHDPSSRHFKALRAKMFPPGFPDGWHCVCNASDVADGRVKSISALGTYMVAFRGQDGKVGVLHAFCPHMGAHLGMGGMVVGNLLRCPFHHWSFDASGRCGHVPYRRTAREMPQGAKLKSYEVREHLERIFVWFDAEGRAPLWELQCHRRLEEDLQKGSFYLAAIRQMEFDQHCCEMHMNSADPFHFKTLHAPLPLPVLEKVITADHTATQEYGKGVVNEELKDQWQMCSFEERTHGLFFFGRPWLPVPFSASVASSIETNVTFEGPTVVHFRLRTPIGVLRQVKTILPVEPFKVYVEARWYAENSVPRFIAAALACIGGRALEQDRQVWENKVYHKKPVLVSGDGPFLDFMRWYDQFYSEHSETLCYDW</sequence>
<evidence type="ECO:0000256" key="13">
    <source>
        <dbReference type="ARBA" id="ARBA00025729"/>
    </source>
</evidence>
<dbReference type="GO" id="GO:0170056">
    <property type="term" value="F:cholesterol 7-desaturase [NAD(P)H] activity"/>
    <property type="evidence" value="ECO:0007669"/>
    <property type="project" value="UniProtKB-EC"/>
</dbReference>
<comment type="caution">
    <text evidence="18">The sequence shown here is derived from an EMBL/GenBank/DDBJ whole genome shotgun (WGS) entry which is preliminary data.</text>
</comment>
<evidence type="ECO:0000256" key="10">
    <source>
        <dbReference type="ARBA" id="ARBA00023014"/>
    </source>
</evidence>
<dbReference type="GO" id="GO:0016020">
    <property type="term" value="C:membrane"/>
    <property type="evidence" value="ECO:0007669"/>
    <property type="project" value="UniProtKB-SubCell"/>
</dbReference>
<comment type="cofactor">
    <cofactor evidence="1">
        <name>Fe cation</name>
        <dbReference type="ChEBI" id="CHEBI:24875"/>
    </cofactor>
</comment>
<evidence type="ECO:0000256" key="1">
    <source>
        <dbReference type="ARBA" id="ARBA00001962"/>
    </source>
</evidence>
<dbReference type="InterPro" id="IPR050584">
    <property type="entry name" value="Cholesterol_7-desaturase"/>
</dbReference>
<dbReference type="InterPro" id="IPR045605">
    <property type="entry name" value="KshA-like_C"/>
</dbReference>
<dbReference type="SUPFAM" id="SSF50022">
    <property type="entry name" value="ISP domain"/>
    <property type="match status" value="1"/>
</dbReference>
<keyword evidence="5" id="KW-0001">2Fe-2S</keyword>
<comment type="subcellular location">
    <subcellularLocation>
        <location evidence="2">Membrane</location>
    </subcellularLocation>
</comment>
<keyword evidence="11" id="KW-0472">Membrane</keyword>
<evidence type="ECO:0000256" key="5">
    <source>
        <dbReference type="ARBA" id="ARBA00022714"/>
    </source>
</evidence>
<comment type="similarity">
    <text evidence="13">Belongs to the cholesterol 7-desaturase family.</text>
</comment>
<keyword evidence="6" id="KW-0479">Metal-binding</keyword>
<evidence type="ECO:0000259" key="17">
    <source>
        <dbReference type="PROSITE" id="PS51296"/>
    </source>
</evidence>
<comment type="pathway">
    <text evidence="12">Steroid hormone biosynthesis; dafachronic acid biosynthesis.</text>
</comment>
<evidence type="ECO:0000256" key="15">
    <source>
        <dbReference type="ARBA" id="ARBA00047853"/>
    </source>
</evidence>
<reference evidence="18" key="1">
    <citation type="submission" date="2023-08" db="EMBL/GenBank/DDBJ databases">
        <authorList>
            <person name="Chen Y."/>
            <person name="Shah S."/>
            <person name="Dougan E. K."/>
            <person name="Thang M."/>
            <person name="Chan C."/>
        </authorList>
    </citation>
    <scope>NUCLEOTIDE SEQUENCE</scope>
</reference>
<proteinExistence type="inferred from homology"/>
<evidence type="ECO:0000256" key="3">
    <source>
        <dbReference type="ARBA" id="ARBA00004972"/>
    </source>
</evidence>
<keyword evidence="7" id="KW-1133">Transmembrane helix</keyword>
<keyword evidence="9" id="KW-0408">Iron</keyword>
<dbReference type="GO" id="GO:0008203">
    <property type="term" value="P:cholesterol metabolic process"/>
    <property type="evidence" value="ECO:0007669"/>
    <property type="project" value="InterPro"/>
</dbReference>
<evidence type="ECO:0000256" key="16">
    <source>
        <dbReference type="ARBA" id="ARBA00049548"/>
    </source>
</evidence>
<keyword evidence="4" id="KW-0812">Transmembrane</keyword>
<organism evidence="18 19">
    <name type="scientific">Effrenium voratum</name>
    <dbReference type="NCBI Taxonomy" id="2562239"/>
    <lineage>
        <taxon>Eukaryota</taxon>
        <taxon>Sar</taxon>
        <taxon>Alveolata</taxon>
        <taxon>Dinophyceae</taxon>
        <taxon>Suessiales</taxon>
        <taxon>Symbiodiniaceae</taxon>
        <taxon>Effrenium</taxon>
    </lineage>
</organism>
<evidence type="ECO:0000256" key="8">
    <source>
        <dbReference type="ARBA" id="ARBA00023002"/>
    </source>
</evidence>
<dbReference type="SUPFAM" id="SSF55961">
    <property type="entry name" value="Bet v1-like"/>
    <property type="match status" value="1"/>
</dbReference>
<keyword evidence="19" id="KW-1185">Reference proteome</keyword>